<dbReference type="Pfam" id="PF03466">
    <property type="entry name" value="LysR_substrate"/>
    <property type="match status" value="1"/>
</dbReference>
<feature type="domain" description="HTH lysR-type" evidence="5">
    <location>
        <begin position="4"/>
        <end position="61"/>
    </location>
</feature>
<dbReference type="FunFam" id="1.10.10.10:FF:000001">
    <property type="entry name" value="LysR family transcriptional regulator"/>
    <property type="match status" value="1"/>
</dbReference>
<dbReference type="FunFam" id="3.40.190.290:FF:000012">
    <property type="entry name" value="Transcriptional regulator, LysR family"/>
    <property type="match status" value="1"/>
</dbReference>
<evidence type="ECO:0000256" key="1">
    <source>
        <dbReference type="ARBA" id="ARBA00009437"/>
    </source>
</evidence>
<keyword evidence="4" id="KW-0804">Transcription</keyword>
<evidence type="ECO:0000256" key="2">
    <source>
        <dbReference type="ARBA" id="ARBA00023015"/>
    </source>
</evidence>
<dbReference type="GO" id="GO:0043565">
    <property type="term" value="F:sequence-specific DNA binding"/>
    <property type="evidence" value="ECO:0007669"/>
    <property type="project" value="TreeGrafter"/>
</dbReference>
<dbReference type="SUPFAM" id="SSF46785">
    <property type="entry name" value="Winged helix' DNA-binding domain"/>
    <property type="match status" value="1"/>
</dbReference>
<evidence type="ECO:0000313" key="7">
    <source>
        <dbReference type="Proteomes" id="UP000249229"/>
    </source>
</evidence>
<dbReference type="PROSITE" id="PS50931">
    <property type="entry name" value="HTH_LYSR"/>
    <property type="match status" value="1"/>
</dbReference>
<dbReference type="InterPro" id="IPR036388">
    <property type="entry name" value="WH-like_DNA-bd_sf"/>
</dbReference>
<dbReference type="Gene3D" id="1.10.10.10">
    <property type="entry name" value="Winged helix-like DNA-binding domain superfamily/Winged helix DNA-binding domain"/>
    <property type="match status" value="1"/>
</dbReference>
<dbReference type="GO" id="GO:0006351">
    <property type="term" value="P:DNA-templated transcription"/>
    <property type="evidence" value="ECO:0007669"/>
    <property type="project" value="TreeGrafter"/>
</dbReference>
<dbReference type="InterPro" id="IPR000847">
    <property type="entry name" value="LysR_HTH_N"/>
</dbReference>
<organism evidence="6 7">
    <name type="scientific">Sphingomonas taxi</name>
    <dbReference type="NCBI Taxonomy" id="1549858"/>
    <lineage>
        <taxon>Bacteria</taxon>
        <taxon>Pseudomonadati</taxon>
        <taxon>Pseudomonadota</taxon>
        <taxon>Alphaproteobacteria</taxon>
        <taxon>Sphingomonadales</taxon>
        <taxon>Sphingomonadaceae</taxon>
        <taxon>Sphingomonas</taxon>
    </lineage>
</organism>
<dbReference type="InterPro" id="IPR058163">
    <property type="entry name" value="LysR-type_TF_proteobact-type"/>
</dbReference>
<comment type="caution">
    <text evidence="6">The sequence shown here is derived from an EMBL/GenBank/DDBJ whole genome shotgun (WGS) entry which is preliminary data.</text>
</comment>
<name>A0A2W5P4Z3_9SPHN</name>
<keyword evidence="2" id="KW-0805">Transcription regulation</keyword>
<evidence type="ECO:0000256" key="4">
    <source>
        <dbReference type="ARBA" id="ARBA00023163"/>
    </source>
</evidence>
<comment type="similarity">
    <text evidence="1">Belongs to the LysR transcriptional regulatory family.</text>
</comment>
<evidence type="ECO:0000256" key="3">
    <source>
        <dbReference type="ARBA" id="ARBA00023125"/>
    </source>
</evidence>
<dbReference type="Pfam" id="PF00126">
    <property type="entry name" value="HTH_1"/>
    <property type="match status" value="1"/>
</dbReference>
<dbReference type="AlphaFoldDB" id="A0A2W5P4Z3"/>
<dbReference type="EMBL" id="QFQI01000004">
    <property type="protein sequence ID" value="PZQ60842.1"/>
    <property type="molecule type" value="Genomic_DNA"/>
</dbReference>
<sequence length="297" mass="32868">MRREELGSLAMFLAVAEERSFTRAAAKLGISQSALSHSMRRLEAKLGLRLLTRTTRSVSPTEAGERLIDTLRPAFDEIDDKLASLTELRDRPAGTVRITSSAHAARAVLWPVVERLTAGNPDVNVEISVDGGLVDIVSHRFDAGVRLGERLDQDMIAVPISPRLRMAAFAAPDYLERHGTPQTPYDLARHNCIGLRMATSGGLYAWEFERDGKELKVKTEGQLIFNDADMIVAAALAGRGIAFTIEGHVARHFADGSLVRVLEDWCEPFDGYYLYYPSRRQPSPAFSLVLEALRHRG</sequence>
<dbReference type="PANTHER" id="PTHR30537:SF1">
    <property type="entry name" value="HTH-TYPE TRANSCRIPTIONAL REGULATOR PGRR"/>
    <property type="match status" value="1"/>
</dbReference>
<dbReference type="InterPro" id="IPR005119">
    <property type="entry name" value="LysR_subst-bd"/>
</dbReference>
<evidence type="ECO:0000313" key="6">
    <source>
        <dbReference type="EMBL" id="PZQ60842.1"/>
    </source>
</evidence>
<reference evidence="6 7" key="1">
    <citation type="submission" date="2017-08" db="EMBL/GenBank/DDBJ databases">
        <title>Infants hospitalized years apart are colonized by the same room-sourced microbial strains.</title>
        <authorList>
            <person name="Brooks B."/>
            <person name="Olm M.R."/>
            <person name="Firek B.A."/>
            <person name="Baker R."/>
            <person name="Thomas B.C."/>
            <person name="Morowitz M.J."/>
            <person name="Banfield J.F."/>
        </authorList>
    </citation>
    <scope>NUCLEOTIDE SEQUENCE [LARGE SCALE GENOMIC DNA]</scope>
    <source>
        <strain evidence="6">S2_005_001_R1_22</strain>
    </source>
</reference>
<accession>A0A2W5P4Z3</accession>
<dbReference type="InterPro" id="IPR036390">
    <property type="entry name" value="WH_DNA-bd_sf"/>
</dbReference>
<dbReference type="Proteomes" id="UP000249229">
    <property type="component" value="Unassembled WGS sequence"/>
</dbReference>
<dbReference type="Gene3D" id="3.40.190.290">
    <property type="match status" value="1"/>
</dbReference>
<protein>
    <submittedName>
        <fullName evidence="6">LysR family transcriptional regulator</fullName>
    </submittedName>
</protein>
<dbReference type="GO" id="GO:0003700">
    <property type="term" value="F:DNA-binding transcription factor activity"/>
    <property type="evidence" value="ECO:0007669"/>
    <property type="project" value="InterPro"/>
</dbReference>
<dbReference type="PRINTS" id="PR00039">
    <property type="entry name" value="HTHLYSR"/>
</dbReference>
<gene>
    <name evidence="6" type="ORF">DI544_07870</name>
</gene>
<keyword evidence="3" id="KW-0238">DNA-binding</keyword>
<dbReference type="PANTHER" id="PTHR30537">
    <property type="entry name" value="HTH-TYPE TRANSCRIPTIONAL REGULATOR"/>
    <property type="match status" value="1"/>
</dbReference>
<proteinExistence type="inferred from homology"/>
<evidence type="ECO:0000259" key="5">
    <source>
        <dbReference type="PROSITE" id="PS50931"/>
    </source>
</evidence>
<dbReference type="CDD" id="cd08474">
    <property type="entry name" value="PBP2_CrgA_like_5"/>
    <property type="match status" value="1"/>
</dbReference>
<dbReference type="SUPFAM" id="SSF53850">
    <property type="entry name" value="Periplasmic binding protein-like II"/>
    <property type="match status" value="1"/>
</dbReference>